<protein>
    <submittedName>
        <fullName evidence="1">Uncharacterized protein</fullName>
    </submittedName>
</protein>
<dbReference type="EMBL" id="AEXL02000023">
    <property type="protein sequence ID" value="EIJ66828.1"/>
    <property type="molecule type" value="Genomic_DNA"/>
</dbReference>
<evidence type="ECO:0000313" key="2">
    <source>
        <dbReference type="Proteomes" id="UP000003423"/>
    </source>
</evidence>
<name>I3D535_9ARCH</name>
<dbReference type="PATRIC" id="fig|859350.6.peg.179"/>
<sequence length="88" mass="10478">MIMTLAGIELRYLVDKISEQVQDYYISNIYGITKDSILFKLHHTEKSDLFMMISTFGVWLTKVKIDQMEPNRLLKRLRSDLLRLKLKK</sequence>
<dbReference type="AlphaFoldDB" id="I3D535"/>
<organism evidence="1 2">
    <name type="scientific">Candidatus Nitrosopumilus salarius BD31</name>
    <dbReference type="NCBI Taxonomy" id="859350"/>
    <lineage>
        <taxon>Archaea</taxon>
        <taxon>Nitrososphaerota</taxon>
        <taxon>Nitrososphaeria</taxon>
        <taxon>Nitrosopumilales</taxon>
        <taxon>Nitrosopumilaceae</taxon>
        <taxon>Nitrosopumilus</taxon>
    </lineage>
</organism>
<evidence type="ECO:0000313" key="1">
    <source>
        <dbReference type="EMBL" id="EIJ66828.1"/>
    </source>
</evidence>
<dbReference type="Gene3D" id="2.30.310.10">
    <property type="entry name" value="ibrinogen binding protein from staphylococcus aureus domain"/>
    <property type="match status" value="1"/>
</dbReference>
<proteinExistence type="predicted"/>
<keyword evidence="2" id="KW-1185">Reference proteome</keyword>
<reference evidence="1 2" key="1">
    <citation type="journal article" date="2012" name="J. Bacteriol.">
        <title>Genome sequence of "Candidatus Nitrosopumilus salaria" BD31, an ammonia-oxidizing archaeon from the San Francisco Bay estuary.</title>
        <authorList>
            <person name="Mosier A.C."/>
            <person name="Allen E.E."/>
            <person name="Kim M."/>
            <person name="Ferriera S."/>
            <person name="Francis C.A."/>
        </authorList>
    </citation>
    <scope>NUCLEOTIDE SEQUENCE [LARGE SCALE GENOMIC DNA]</scope>
    <source>
        <strain evidence="1 2">BD31</strain>
    </source>
</reference>
<gene>
    <name evidence="1" type="ORF">BD31_I0228</name>
</gene>
<accession>I3D535</accession>
<dbReference type="Proteomes" id="UP000003423">
    <property type="component" value="Unassembled WGS sequence"/>
</dbReference>
<comment type="caution">
    <text evidence="1">The sequence shown here is derived from an EMBL/GenBank/DDBJ whole genome shotgun (WGS) entry which is preliminary data.</text>
</comment>